<evidence type="ECO:0000313" key="15">
    <source>
        <dbReference type="EMBL" id="MBD0835438.1"/>
    </source>
</evidence>
<evidence type="ECO:0000256" key="10">
    <source>
        <dbReference type="PROSITE-ProRule" id="PRU01360"/>
    </source>
</evidence>
<comment type="similarity">
    <text evidence="10 11">Belongs to the TonB-dependent receptor family.</text>
</comment>
<reference evidence="15" key="2">
    <citation type="submission" date="2020-09" db="EMBL/GenBank/DDBJ databases">
        <authorList>
            <person name="Wu Z."/>
        </authorList>
    </citation>
    <scope>NUCLEOTIDE SEQUENCE</scope>
    <source>
        <strain evidence="15">SC17</strain>
    </source>
</reference>
<dbReference type="SUPFAM" id="SSF49464">
    <property type="entry name" value="Carboxypeptidase regulatory domain-like"/>
    <property type="match status" value="1"/>
</dbReference>
<keyword evidence="5 10" id="KW-0812">Transmembrane</keyword>
<dbReference type="Pfam" id="PF00593">
    <property type="entry name" value="TonB_dep_Rec_b-barrel"/>
    <property type="match status" value="1"/>
</dbReference>
<dbReference type="GO" id="GO:0009279">
    <property type="term" value="C:cell outer membrane"/>
    <property type="evidence" value="ECO:0007669"/>
    <property type="project" value="UniProtKB-SubCell"/>
</dbReference>
<dbReference type="InterPro" id="IPR008969">
    <property type="entry name" value="CarboxyPept-like_regulatory"/>
</dbReference>
<name>A0A8J6UAL8_9FLAO</name>
<accession>A0A8J6UAL8</accession>
<keyword evidence="4" id="KW-0410">Iron transport</keyword>
<dbReference type="InterPro" id="IPR011662">
    <property type="entry name" value="Secretin/TonB_short_N"/>
</dbReference>
<dbReference type="Gene3D" id="2.60.40.1120">
    <property type="entry name" value="Carboxypeptidase-like, regulatory domain"/>
    <property type="match status" value="1"/>
</dbReference>
<feature type="domain" description="TonB-dependent receptor-like beta-barrel" evidence="12">
    <location>
        <begin position="470"/>
        <end position="864"/>
    </location>
</feature>
<evidence type="ECO:0000256" key="7">
    <source>
        <dbReference type="ARBA" id="ARBA00023077"/>
    </source>
</evidence>
<keyword evidence="3 10" id="KW-1134">Transmembrane beta strand</keyword>
<evidence type="ECO:0000313" key="16">
    <source>
        <dbReference type="Proteomes" id="UP000602057"/>
    </source>
</evidence>
<dbReference type="Pfam" id="PF13715">
    <property type="entry name" value="CarbopepD_reg_2"/>
    <property type="match status" value="1"/>
</dbReference>
<evidence type="ECO:0000256" key="3">
    <source>
        <dbReference type="ARBA" id="ARBA00022452"/>
    </source>
</evidence>
<evidence type="ECO:0000256" key="4">
    <source>
        <dbReference type="ARBA" id="ARBA00022496"/>
    </source>
</evidence>
<keyword evidence="16" id="KW-1185">Reference proteome</keyword>
<evidence type="ECO:0000256" key="9">
    <source>
        <dbReference type="ARBA" id="ARBA00023237"/>
    </source>
</evidence>
<evidence type="ECO:0000259" key="13">
    <source>
        <dbReference type="Pfam" id="PF07660"/>
    </source>
</evidence>
<dbReference type="Pfam" id="PF07715">
    <property type="entry name" value="Plug"/>
    <property type="match status" value="1"/>
</dbReference>
<keyword evidence="2 10" id="KW-0813">Transport</keyword>
<dbReference type="PROSITE" id="PS52016">
    <property type="entry name" value="TONB_DEPENDENT_REC_3"/>
    <property type="match status" value="1"/>
</dbReference>
<dbReference type="Gene3D" id="2.170.130.10">
    <property type="entry name" value="TonB-dependent receptor, plug domain"/>
    <property type="match status" value="1"/>
</dbReference>
<dbReference type="InterPro" id="IPR012910">
    <property type="entry name" value="Plug_dom"/>
</dbReference>
<dbReference type="RefSeq" id="WP_188215913.1">
    <property type="nucleotide sequence ID" value="NZ_BAABGH010000010.1"/>
</dbReference>
<comment type="subcellular location">
    <subcellularLocation>
        <location evidence="1 10">Cell outer membrane</location>
        <topology evidence="1 10">Multi-pass membrane protein</topology>
    </subcellularLocation>
</comment>
<keyword evidence="4" id="KW-0406">Ion transport</keyword>
<dbReference type="InterPro" id="IPR039426">
    <property type="entry name" value="TonB-dep_rcpt-like"/>
</dbReference>
<evidence type="ECO:0000259" key="12">
    <source>
        <dbReference type="Pfam" id="PF00593"/>
    </source>
</evidence>
<evidence type="ECO:0000259" key="14">
    <source>
        <dbReference type="Pfam" id="PF07715"/>
    </source>
</evidence>
<dbReference type="InterPro" id="IPR023997">
    <property type="entry name" value="TonB-dep_OMP_SusC/RagA_CS"/>
</dbReference>
<evidence type="ECO:0000256" key="8">
    <source>
        <dbReference type="ARBA" id="ARBA00023136"/>
    </source>
</evidence>
<evidence type="ECO:0000256" key="6">
    <source>
        <dbReference type="ARBA" id="ARBA00023004"/>
    </source>
</evidence>
<dbReference type="GO" id="GO:0006826">
    <property type="term" value="P:iron ion transport"/>
    <property type="evidence" value="ECO:0007669"/>
    <property type="project" value="UniProtKB-KW"/>
</dbReference>
<dbReference type="InterPro" id="IPR037066">
    <property type="entry name" value="Plug_dom_sf"/>
</dbReference>
<sequence>MHADASKIQKTKITLNVENELVSNVIDRIESISEYRFVYNVKNVNLLRKVSINVTNKDIEEVLKTLFQNTHTNFKIRGSHIVLNDKEETSEVENLPIKQKIITVKGKVYDERKQPLPGATVMVKGTLKGVVTNFDGEYAIQTPRGEVMLFSYVGYETKEVKAESENIDVQLFPNVEELNEVVVTGIFNRAKESYTGAATFINRKQLEEFENRDILRTISNIDPAFNISISNEFGSDPNRLPDINIRGTSSVPNKSQQELDQLQDSERANLNTPLFILDGFEISLQRMMDLNQDEIESVTILKDASATAIYGAQGANGVVVLTSIKPKAGKLNVTFRSNFNVEVPDLRSYDLLNAGEKLELERLAGLYDSEDFNQQLLLKRSYNDKLKLVEEGVDTYWLSRPVQTGLGQTHNLSLGGGDPAFRYSMNFGFRKTTGAMKGSDRENFNGSINITYLLDNIQFSNILSIGFNQSENSQYGSFSQYANLNPYWKPYDEDGQIPDQYGEGDPASSVVFNPLFNAQLGGYDKSKYTNIRENFQLEWSINDNFKVRGVLGYTKNLSNLDKFTPPNHTDFYGVRDEDSRGRYSLSIRENSTFNTQATLNFAKVFNDKHKVFIGVNGTMRETSYVSYGIGVSGFANDRMDFISMGSQYLGDSPSGTEGTTRSLGLTSNANYSYDNIYFADLSYRLDGASSFGKNSRFAPFYSIGLGANLSRLAYIKEKLPVISNLRPKYSYGVTGSLQFSPYDALTTYNYLTSNDRYDGNLGTAIRGIGNPDLKWQTTFQHNIGLELGFWNNLISLNSNYYYKRTEDLITSVTLPLSNGYTTYTENLGDVLNQGVEIDLSANIIRNNPKGWNWSVRGGIAHNRNKLLKLSEAMKLISLANEQYNIGKSEPNVLYREGESMNALYVVPSLGIDPATGREMFVNSDGEVTYTYPQYNRVAYGIITPKVNGRLSSNVGYKNFRLNLGFSFKLGANLYNSTLASRVETTDFTKNVDQRVYDGRWRQPGDVVPYKSLTSNDPTLLTSRFVQTERTLALNTLNFDYRVPNAWVRKHLKMNRLNISYSTNDLLYFSTIKLERGTGYPFAWRHSLALSFGF</sequence>
<keyword evidence="8 10" id="KW-0472">Membrane</keyword>
<keyword evidence="7 11" id="KW-0798">TonB box</keyword>
<comment type="caution">
    <text evidence="15">The sequence shown here is derived from an EMBL/GenBank/DDBJ whole genome shotgun (WGS) entry which is preliminary data.</text>
</comment>
<dbReference type="Pfam" id="PF07660">
    <property type="entry name" value="STN"/>
    <property type="match status" value="1"/>
</dbReference>
<proteinExistence type="inferred from homology"/>
<feature type="domain" description="TonB-dependent receptor plug" evidence="14">
    <location>
        <begin position="191"/>
        <end position="318"/>
    </location>
</feature>
<evidence type="ECO:0000256" key="5">
    <source>
        <dbReference type="ARBA" id="ARBA00022692"/>
    </source>
</evidence>
<reference evidence="15" key="1">
    <citation type="journal article" date="2013" name="Int. J. Syst. Evol. Microbiol.">
        <title>Aestuariibaculum suncheonense gen. nov., sp. nov., a marine bacterium of the family Flavobacteriaceae isolated from a tidal flat and emended descriptions of the genera Gaetbulibacter and Tamlana.</title>
        <authorList>
            <person name="Jeong S.H."/>
            <person name="Park M.S."/>
            <person name="Jin H.M."/>
            <person name="Lee K."/>
            <person name="Park W."/>
            <person name="Jeon C.O."/>
        </authorList>
    </citation>
    <scope>NUCLEOTIDE SEQUENCE</scope>
    <source>
        <strain evidence="15">SC17</strain>
    </source>
</reference>
<dbReference type="Proteomes" id="UP000602057">
    <property type="component" value="Unassembled WGS sequence"/>
</dbReference>
<dbReference type="EMBL" id="JACVXC010000002">
    <property type="protein sequence ID" value="MBD0835438.1"/>
    <property type="molecule type" value="Genomic_DNA"/>
</dbReference>
<evidence type="ECO:0000256" key="2">
    <source>
        <dbReference type="ARBA" id="ARBA00022448"/>
    </source>
</evidence>
<keyword evidence="6" id="KW-0408">Iron</keyword>
<feature type="domain" description="Secretin/TonB short N-terminal" evidence="13">
    <location>
        <begin position="35"/>
        <end position="83"/>
    </location>
</feature>
<gene>
    <name evidence="15" type="ORF">ICJ84_08330</name>
</gene>
<dbReference type="NCBIfam" id="TIGR04056">
    <property type="entry name" value="OMP_RagA_SusC"/>
    <property type="match status" value="1"/>
</dbReference>
<evidence type="ECO:0000256" key="11">
    <source>
        <dbReference type="RuleBase" id="RU003357"/>
    </source>
</evidence>
<dbReference type="NCBIfam" id="TIGR04057">
    <property type="entry name" value="SusC_RagA_signa"/>
    <property type="match status" value="1"/>
</dbReference>
<protein>
    <submittedName>
        <fullName evidence="15">SusC/RagA family TonB-linked outer membrane protein</fullName>
    </submittedName>
</protein>
<keyword evidence="9 10" id="KW-0998">Cell outer membrane</keyword>
<dbReference type="SUPFAM" id="SSF56935">
    <property type="entry name" value="Porins"/>
    <property type="match status" value="1"/>
</dbReference>
<dbReference type="InterPro" id="IPR000531">
    <property type="entry name" value="Beta-barrel_TonB"/>
</dbReference>
<organism evidence="15 16">
    <name type="scientific">Aestuariibaculum suncheonense</name>
    <dbReference type="NCBI Taxonomy" id="1028745"/>
    <lineage>
        <taxon>Bacteria</taxon>
        <taxon>Pseudomonadati</taxon>
        <taxon>Bacteroidota</taxon>
        <taxon>Flavobacteriia</taxon>
        <taxon>Flavobacteriales</taxon>
        <taxon>Flavobacteriaceae</taxon>
    </lineage>
</organism>
<evidence type="ECO:0000256" key="1">
    <source>
        <dbReference type="ARBA" id="ARBA00004571"/>
    </source>
</evidence>
<dbReference type="InterPro" id="IPR036942">
    <property type="entry name" value="Beta-barrel_TonB_sf"/>
</dbReference>
<dbReference type="AlphaFoldDB" id="A0A8J6UAL8"/>
<dbReference type="Gene3D" id="2.40.170.20">
    <property type="entry name" value="TonB-dependent receptor, beta-barrel domain"/>
    <property type="match status" value="1"/>
</dbReference>
<dbReference type="InterPro" id="IPR023996">
    <property type="entry name" value="TonB-dep_OMP_SusC/RagA"/>
</dbReference>